<gene>
    <name evidence="2" type="ORF">MALV_56350</name>
</gene>
<dbReference type="EMBL" id="AP022566">
    <property type="protein sequence ID" value="BBX30510.1"/>
    <property type="molecule type" value="Genomic_DNA"/>
</dbReference>
<keyword evidence="3" id="KW-1185">Reference proteome</keyword>
<keyword evidence="2" id="KW-0614">Plasmid</keyword>
<feature type="region of interest" description="Disordered" evidence="1">
    <location>
        <begin position="1"/>
        <end position="36"/>
    </location>
</feature>
<protein>
    <submittedName>
        <fullName evidence="2">Uncharacterized protein</fullName>
    </submittedName>
</protein>
<proteinExistence type="predicted"/>
<evidence type="ECO:0000313" key="2">
    <source>
        <dbReference type="EMBL" id="BBX30510.1"/>
    </source>
</evidence>
<geneLocation type="plasmid" evidence="2 3">
    <name>pJCM12272</name>
</geneLocation>
<dbReference type="RefSeq" id="WP_163670548.1">
    <property type="nucleotide sequence ID" value="NZ_AP022566.1"/>
</dbReference>
<feature type="region of interest" description="Disordered" evidence="1">
    <location>
        <begin position="48"/>
        <end position="91"/>
    </location>
</feature>
<name>A0A6N4V006_9MYCO</name>
<evidence type="ECO:0000256" key="1">
    <source>
        <dbReference type="SAM" id="MobiDB-lite"/>
    </source>
</evidence>
<dbReference type="KEGG" id="malv:MALV_56350"/>
<dbReference type="AlphaFoldDB" id="A0A6N4V006"/>
<accession>A0A6N4V006</accession>
<reference evidence="2 3" key="1">
    <citation type="journal article" date="2019" name="Emerg. Microbes Infect.">
        <title>Comprehensive subspecies identification of 175 nontuberculous mycobacteria species based on 7547 genomic profiles.</title>
        <authorList>
            <person name="Matsumoto Y."/>
            <person name="Kinjo T."/>
            <person name="Motooka D."/>
            <person name="Nabeya D."/>
            <person name="Jung N."/>
            <person name="Uechi K."/>
            <person name="Horii T."/>
            <person name="Iida T."/>
            <person name="Fujita J."/>
            <person name="Nakamura S."/>
        </authorList>
    </citation>
    <scope>NUCLEOTIDE SEQUENCE [LARGE SCALE GENOMIC DNA]</scope>
    <source>
        <strain evidence="2 3">JCM 12272</strain>
        <plasmid evidence="2">pJCM12272</plasmid>
    </source>
</reference>
<feature type="compositionally biased region" description="Basic residues" evidence="1">
    <location>
        <begin position="78"/>
        <end position="91"/>
    </location>
</feature>
<organism evidence="2 3">
    <name type="scientific">Mycolicibacterium alvei</name>
    <dbReference type="NCBI Taxonomy" id="67081"/>
    <lineage>
        <taxon>Bacteria</taxon>
        <taxon>Bacillati</taxon>
        <taxon>Actinomycetota</taxon>
        <taxon>Actinomycetes</taxon>
        <taxon>Mycobacteriales</taxon>
        <taxon>Mycobacteriaceae</taxon>
        <taxon>Mycolicibacterium</taxon>
    </lineage>
</organism>
<sequence>MLQTVGTIGDLSLDDGEPSHISSAGTPAALPPAKTTWTGQCRAPVRLRPQTEPTLHQPPNRRTAAAGPMTAESMCAHRERRRTTGSMWRKR</sequence>
<dbReference type="Proteomes" id="UP000466906">
    <property type="component" value="Plasmid pJCM12272"/>
</dbReference>
<evidence type="ECO:0000313" key="3">
    <source>
        <dbReference type="Proteomes" id="UP000466906"/>
    </source>
</evidence>